<accession>A0A073I0Y9</accession>
<dbReference type="Proteomes" id="UP000053232">
    <property type="component" value="Unassembled WGS sequence"/>
</dbReference>
<feature type="compositionally biased region" description="Polar residues" evidence="1">
    <location>
        <begin position="59"/>
        <end position="99"/>
    </location>
</feature>
<proteinExistence type="predicted"/>
<keyword evidence="3" id="KW-1185">Reference proteome</keyword>
<dbReference type="EMBL" id="ARYC01000391">
    <property type="protein sequence ID" value="KEJ83106.1"/>
    <property type="molecule type" value="Genomic_DNA"/>
</dbReference>
<comment type="caution">
    <text evidence="2">The sequence shown here is derived from an EMBL/GenBank/DDBJ whole genome shotgun (WGS) entry which is preliminary data.</text>
</comment>
<evidence type="ECO:0000256" key="1">
    <source>
        <dbReference type="SAM" id="MobiDB-lite"/>
    </source>
</evidence>
<sequence length="296" mass="33550">MERYTNRSTNSYSQNIERSQDTIYESEYARKQALSQQNKQSTNSQVSSVQTQVVSPTTRQVNPLNSQNLGLHSRNPQQSQINPNNDQSSQQYLTYNPYPLTSQSTSSILQVQNSNYQSQCQQQNISNSRNQYDANVNPMQREEQKIDLNQDSSPFISSGNYNYNQIACNQHQINQGANISNNQNSTSFETKNRTSFLRNKDINHQSIQQSQGVINNYKGDTYNINIPNIAQGTKIVINIYHFNCQVPNQGGIEEQDQIVKRKQIVIEIGSEKDDNAFKAVNGVKINAGSIIRGGHF</sequence>
<feature type="compositionally biased region" description="Low complexity" evidence="1">
    <location>
        <begin position="35"/>
        <end position="58"/>
    </location>
</feature>
<gene>
    <name evidence="2" type="ORF">OXYTRIMIC_085</name>
</gene>
<evidence type="ECO:0000313" key="2">
    <source>
        <dbReference type="EMBL" id="KEJ83106.1"/>
    </source>
</evidence>
<evidence type="ECO:0000313" key="3">
    <source>
        <dbReference type="Proteomes" id="UP000053232"/>
    </source>
</evidence>
<protein>
    <submittedName>
        <fullName evidence="2">Uncharacterized protein</fullName>
    </submittedName>
</protein>
<reference evidence="3" key="1">
    <citation type="journal article" date="2014" name="Cell">
        <title>The Architecture of a Scrambled Genome Reveals Massive Levels of Genomic Rearrangement during Development.</title>
        <authorList>
            <person name="Chen X."/>
            <person name="Bracht J.R."/>
            <person name="Goldman A.D."/>
            <person name="Dolzhenko E."/>
            <person name="Clay D.M."/>
            <person name="Swart E.C."/>
            <person name="Perlman D.H."/>
            <person name="Doak T.G."/>
            <person name="Stuart A."/>
            <person name="Amemiya C.T."/>
            <person name="Sebra R.P."/>
            <person name="Landweber L.F."/>
        </authorList>
    </citation>
    <scope>NUCLEOTIDE SEQUENCE [LARGE SCALE GENOMIC DNA]</scope>
    <source>
        <strain evidence="3">JRB310</strain>
    </source>
</reference>
<dbReference type="AlphaFoldDB" id="A0A073I0Y9"/>
<organism evidence="2 3">
    <name type="scientific">Oxytricha trifallax</name>
    <dbReference type="NCBI Taxonomy" id="1172189"/>
    <lineage>
        <taxon>Eukaryota</taxon>
        <taxon>Sar</taxon>
        <taxon>Alveolata</taxon>
        <taxon>Ciliophora</taxon>
        <taxon>Intramacronucleata</taxon>
        <taxon>Spirotrichea</taxon>
        <taxon>Stichotrichia</taxon>
        <taxon>Sporadotrichida</taxon>
        <taxon>Oxytrichidae</taxon>
        <taxon>Oxytrichinae</taxon>
        <taxon>Oxytricha</taxon>
    </lineage>
</organism>
<feature type="region of interest" description="Disordered" evidence="1">
    <location>
        <begin position="30"/>
        <end position="99"/>
    </location>
</feature>
<name>A0A073I0Y9_9SPIT</name>